<evidence type="ECO:0000256" key="8">
    <source>
        <dbReference type="SAM" id="MobiDB-lite"/>
    </source>
</evidence>
<proteinExistence type="inferred from homology"/>
<feature type="region of interest" description="Disordered" evidence="8">
    <location>
        <begin position="1"/>
        <end position="46"/>
    </location>
</feature>
<dbReference type="InterPro" id="IPR000515">
    <property type="entry name" value="MetI-like"/>
</dbReference>
<dbReference type="Proteomes" id="UP000218965">
    <property type="component" value="Chromosome"/>
</dbReference>
<reference evidence="10 11" key="2">
    <citation type="submission" date="2016-01" db="EMBL/GenBank/DDBJ databases">
        <title>Microcella alkaliphila JAM AC0309 whole genome shotgun sequence.</title>
        <authorList>
            <person name="Kurata A."/>
            <person name="Hirose Y."/>
            <person name="Kishimoto N."/>
            <person name="Kobayashi T."/>
        </authorList>
    </citation>
    <scope>NUCLEOTIDE SEQUENCE [LARGE SCALE GENOMIC DNA]</scope>
    <source>
        <strain evidence="10 11">JAM AC0309</strain>
    </source>
</reference>
<dbReference type="AlphaFoldDB" id="A0A0U5BC84"/>
<evidence type="ECO:0000256" key="1">
    <source>
        <dbReference type="ARBA" id="ARBA00004651"/>
    </source>
</evidence>
<dbReference type="CDD" id="cd06261">
    <property type="entry name" value="TM_PBP2"/>
    <property type="match status" value="1"/>
</dbReference>
<comment type="subcellular location">
    <subcellularLocation>
        <location evidence="1 7">Cell membrane</location>
        <topology evidence="1 7">Multi-pass membrane protein</topology>
    </subcellularLocation>
</comment>
<evidence type="ECO:0000256" key="5">
    <source>
        <dbReference type="ARBA" id="ARBA00022989"/>
    </source>
</evidence>
<sequence>MALDQRTSATATRRPEESGRRVAAPTVAGSDVGSSGIDRRPARDRGPRGRRLGYVALGAALPILILVLWQLASTLGWVPAHRLPTPESVVLAAIDLGERGLLGLYVAISTQRVVIGFALGAIVGLVLGAIVGLSKLADGALAPTVGALRAVPSLAWAPLLMLYIGFGEDSKVALVAIGAAFPVYTTVAGALRHVDRQLVELGRAYGYRGVSLLATVQLPAIVPSVVSGLRLALAQSWLFLVAAELVGSTMGLGFLLIESQNNGRIDRLFLAIVLLAILGKTTDALVGLGERQLLKRWG</sequence>
<dbReference type="OrthoDB" id="9796361at2"/>
<dbReference type="KEGG" id="malk:MalAC0309_1404"/>
<feature type="transmembrane region" description="Helical" evidence="7">
    <location>
        <begin position="52"/>
        <end position="72"/>
    </location>
</feature>
<feature type="transmembrane region" description="Helical" evidence="7">
    <location>
        <begin position="268"/>
        <end position="288"/>
    </location>
</feature>
<feature type="domain" description="ABC transmembrane type-1" evidence="9">
    <location>
        <begin position="106"/>
        <end position="286"/>
    </location>
</feature>
<dbReference type="GO" id="GO:0055085">
    <property type="term" value="P:transmembrane transport"/>
    <property type="evidence" value="ECO:0007669"/>
    <property type="project" value="InterPro"/>
</dbReference>
<protein>
    <submittedName>
        <fullName evidence="10">Nitrate/sulfonate/bicarbonate ABC transporter permease</fullName>
    </submittedName>
</protein>
<dbReference type="GO" id="GO:0005886">
    <property type="term" value="C:plasma membrane"/>
    <property type="evidence" value="ECO:0007669"/>
    <property type="project" value="UniProtKB-SubCell"/>
</dbReference>
<dbReference type="Pfam" id="PF00528">
    <property type="entry name" value="BPD_transp_1"/>
    <property type="match status" value="1"/>
</dbReference>
<dbReference type="SUPFAM" id="SSF161098">
    <property type="entry name" value="MetI-like"/>
    <property type="match status" value="1"/>
</dbReference>
<evidence type="ECO:0000313" key="11">
    <source>
        <dbReference type="Proteomes" id="UP000218965"/>
    </source>
</evidence>
<evidence type="ECO:0000256" key="2">
    <source>
        <dbReference type="ARBA" id="ARBA00022448"/>
    </source>
</evidence>
<gene>
    <name evidence="10" type="ORF">MalAC0309_1404</name>
</gene>
<keyword evidence="3" id="KW-1003">Cell membrane</keyword>
<comment type="similarity">
    <text evidence="7">Belongs to the binding-protein-dependent transport system permease family.</text>
</comment>
<feature type="transmembrane region" description="Helical" evidence="7">
    <location>
        <begin position="146"/>
        <end position="166"/>
    </location>
</feature>
<feature type="transmembrane region" description="Helical" evidence="7">
    <location>
        <begin position="237"/>
        <end position="256"/>
    </location>
</feature>
<keyword evidence="4 7" id="KW-0812">Transmembrane</keyword>
<dbReference type="EMBL" id="AP017315">
    <property type="protein sequence ID" value="BAU32257.1"/>
    <property type="molecule type" value="Genomic_DNA"/>
</dbReference>
<dbReference type="RefSeq" id="WP_096421360.1">
    <property type="nucleotide sequence ID" value="NZ_AP017315.1"/>
</dbReference>
<evidence type="ECO:0000256" key="4">
    <source>
        <dbReference type="ARBA" id="ARBA00022692"/>
    </source>
</evidence>
<dbReference type="PROSITE" id="PS50928">
    <property type="entry name" value="ABC_TM1"/>
    <property type="match status" value="1"/>
</dbReference>
<evidence type="ECO:0000256" key="6">
    <source>
        <dbReference type="ARBA" id="ARBA00023136"/>
    </source>
</evidence>
<keyword evidence="2 7" id="KW-0813">Transport</keyword>
<dbReference type="Gene3D" id="1.10.3720.10">
    <property type="entry name" value="MetI-like"/>
    <property type="match status" value="1"/>
</dbReference>
<feature type="transmembrane region" description="Helical" evidence="7">
    <location>
        <begin position="172"/>
        <end position="191"/>
    </location>
</feature>
<evidence type="ECO:0000313" key="10">
    <source>
        <dbReference type="EMBL" id="BAU32257.1"/>
    </source>
</evidence>
<feature type="compositionally biased region" description="Polar residues" evidence="8">
    <location>
        <begin position="1"/>
        <end position="11"/>
    </location>
</feature>
<organism evidence="10 11">
    <name type="scientific">Microcella alkaliphila</name>
    <dbReference type="NCBI Taxonomy" id="279828"/>
    <lineage>
        <taxon>Bacteria</taxon>
        <taxon>Bacillati</taxon>
        <taxon>Actinomycetota</taxon>
        <taxon>Actinomycetes</taxon>
        <taxon>Micrococcales</taxon>
        <taxon>Microbacteriaceae</taxon>
        <taxon>Microcella</taxon>
    </lineage>
</organism>
<evidence type="ECO:0000256" key="7">
    <source>
        <dbReference type="RuleBase" id="RU363032"/>
    </source>
</evidence>
<evidence type="ECO:0000259" key="9">
    <source>
        <dbReference type="PROSITE" id="PS50928"/>
    </source>
</evidence>
<accession>A0A0U5BC84</accession>
<keyword evidence="5 7" id="KW-1133">Transmembrane helix</keyword>
<feature type="compositionally biased region" description="Basic and acidic residues" evidence="8">
    <location>
        <begin position="37"/>
        <end position="46"/>
    </location>
</feature>
<dbReference type="InterPro" id="IPR035906">
    <property type="entry name" value="MetI-like_sf"/>
</dbReference>
<evidence type="ECO:0000256" key="3">
    <source>
        <dbReference type="ARBA" id="ARBA00022475"/>
    </source>
</evidence>
<dbReference type="GO" id="GO:0010438">
    <property type="term" value="P:cellular response to sulfur starvation"/>
    <property type="evidence" value="ECO:0007669"/>
    <property type="project" value="TreeGrafter"/>
</dbReference>
<reference evidence="11" key="1">
    <citation type="submission" date="2015-12" db="EMBL/GenBank/DDBJ databases">
        <authorList>
            <person name="Shamseldin A."/>
            <person name="Moawad H."/>
            <person name="Abd El-Rahim W.M."/>
            <person name="Sadowsky M.J."/>
        </authorList>
    </citation>
    <scope>NUCLEOTIDE SEQUENCE [LARGE SCALE GENOMIC DNA]</scope>
    <source>
        <strain evidence="11">JAM AC0309</strain>
    </source>
</reference>
<dbReference type="PANTHER" id="PTHR30151:SF39">
    <property type="entry name" value="ABC TRANSPORTER PERMEASE PROTEIN"/>
    <property type="match status" value="1"/>
</dbReference>
<keyword evidence="6 7" id="KW-0472">Membrane</keyword>
<feature type="transmembrane region" description="Helical" evidence="7">
    <location>
        <begin position="113"/>
        <end position="134"/>
    </location>
</feature>
<name>A0A0U5BC84_9MICO</name>
<dbReference type="PANTHER" id="PTHR30151">
    <property type="entry name" value="ALKANE SULFONATE ABC TRANSPORTER-RELATED, MEMBRANE SUBUNIT"/>
    <property type="match status" value="1"/>
</dbReference>
<feature type="transmembrane region" description="Helical" evidence="7">
    <location>
        <begin position="212"/>
        <end position="231"/>
    </location>
</feature>